<feature type="domain" description="YknX-like beta-barrel" evidence="5">
    <location>
        <begin position="184"/>
        <end position="259"/>
    </location>
</feature>
<sequence length="341" mass="33983">MNALLVLLIVGAGLWSWTLLRDGSGTARASAGGVRTVTVTEGTVTRTVSADGTVAGAATATATFTTPGTVTSIKVKVGDRVGAGALLARVDPTGAERDLELARADLAAAEDAVDRAEDAGTDTGPAADAVTEAELTVDEAEAAVAGTKLTAPMGGTVIAVNGSLGGSSTTDESGFVDLADLNKLQITAAFPEADATELQEGQSATITWNALQGAETTGAVTAVAPTATSEDDVVTYGVTVSLPDPPEGAKPGQTVKVAVVTGNVDNAVMVNSVAVTSTGGRKTVTVLGGDRRQEIRQVEVGLEGDDVYQITSGLALGERVVLPAATTGRRGGFAGGPPGPR</sequence>
<organism evidence="6 7">
    <name type="scientific">Actinoplanes hulinensis</name>
    <dbReference type="NCBI Taxonomy" id="1144547"/>
    <lineage>
        <taxon>Bacteria</taxon>
        <taxon>Bacillati</taxon>
        <taxon>Actinomycetota</taxon>
        <taxon>Actinomycetes</taxon>
        <taxon>Micromonosporales</taxon>
        <taxon>Micromonosporaceae</taxon>
        <taxon>Actinoplanes</taxon>
    </lineage>
</organism>
<keyword evidence="7" id="KW-1185">Reference proteome</keyword>
<dbReference type="InterPro" id="IPR006143">
    <property type="entry name" value="RND_pump_MFP"/>
</dbReference>
<evidence type="ECO:0000259" key="4">
    <source>
        <dbReference type="Pfam" id="PF25967"/>
    </source>
</evidence>
<evidence type="ECO:0000259" key="5">
    <source>
        <dbReference type="Pfam" id="PF25990"/>
    </source>
</evidence>
<reference evidence="6 7" key="1">
    <citation type="journal article" date="2013" name="Antonie Van Leeuwenhoek">
        <title>Actinoplanes hulinensis sp. nov., a novel actinomycete isolated from soybean root (Glycine max (L.) Merr).</title>
        <authorList>
            <person name="Shen Y."/>
            <person name="Liu C."/>
            <person name="Wang X."/>
            <person name="Zhao J."/>
            <person name="Jia F."/>
            <person name="Zhang Y."/>
            <person name="Wang L."/>
            <person name="Yang D."/>
            <person name="Xiang W."/>
        </authorList>
    </citation>
    <scope>NUCLEOTIDE SEQUENCE [LARGE SCALE GENOMIC DNA]</scope>
    <source>
        <strain evidence="6 7">NEAU-M9</strain>
    </source>
</reference>
<comment type="similarity">
    <text evidence="2">Belongs to the membrane fusion protein (MFP) (TC 8.A.1) family.</text>
</comment>
<name>A0ABS7B1Y5_9ACTN</name>
<dbReference type="Pfam" id="PF25967">
    <property type="entry name" value="RND-MFP_C"/>
    <property type="match status" value="1"/>
</dbReference>
<evidence type="ECO:0000256" key="3">
    <source>
        <dbReference type="ARBA" id="ARBA00023054"/>
    </source>
</evidence>
<dbReference type="PANTHER" id="PTHR32347">
    <property type="entry name" value="EFFLUX SYSTEM COMPONENT YKNX-RELATED"/>
    <property type="match status" value="1"/>
</dbReference>
<proteinExistence type="inferred from homology"/>
<comment type="caution">
    <text evidence="6">The sequence shown here is derived from an EMBL/GenBank/DDBJ whole genome shotgun (WGS) entry which is preliminary data.</text>
</comment>
<dbReference type="InterPro" id="IPR058636">
    <property type="entry name" value="Beta-barrel_YknX"/>
</dbReference>
<evidence type="ECO:0000313" key="7">
    <source>
        <dbReference type="Proteomes" id="UP001519863"/>
    </source>
</evidence>
<protein>
    <submittedName>
        <fullName evidence="6">Efflux RND transporter periplasmic adaptor subunit</fullName>
    </submittedName>
</protein>
<dbReference type="Gene3D" id="2.40.30.170">
    <property type="match status" value="1"/>
</dbReference>
<dbReference type="InterPro" id="IPR058627">
    <property type="entry name" value="MdtA-like_C"/>
</dbReference>
<gene>
    <name evidence="6" type="ORF">KZ829_11830</name>
</gene>
<dbReference type="Gene3D" id="2.40.420.20">
    <property type="match status" value="1"/>
</dbReference>
<dbReference type="SUPFAM" id="SSF111369">
    <property type="entry name" value="HlyD-like secretion proteins"/>
    <property type="match status" value="1"/>
</dbReference>
<dbReference type="Gene3D" id="2.40.50.100">
    <property type="match status" value="1"/>
</dbReference>
<dbReference type="InterPro" id="IPR050465">
    <property type="entry name" value="UPF0194_transport"/>
</dbReference>
<comment type="subcellular location">
    <subcellularLocation>
        <location evidence="1">Cell envelope</location>
    </subcellularLocation>
</comment>
<accession>A0ABS7B1Y5</accession>
<keyword evidence="3" id="KW-0175">Coiled coil</keyword>
<evidence type="ECO:0000313" key="6">
    <source>
        <dbReference type="EMBL" id="MBW6434424.1"/>
    </source>
</evidence>
<dbReference type="EMBL" id="JAHXZI010000005">
    <property type="protein sequence ID" value="MBW6434424.1"/>
    <property type="molecule type" value="Genomic_DNA"/>
</dbReference>
<evidence type="ECO:0000256" key="2">
    <source>
        <dbReference type="ARBA" id="ARBA00009477"/>
    </source>
</evidence>
<dbReference type="Proteomes" id="UP001519863">
    <property type="component" value="Unassembled WGS sequence"/>
</dbReference>
<dbReference type="NCBIfam" id="TIGR01730">
    <property type="entry name" value="RND_mfp"/>
    <property type="match status" value="1"/>
</dbReference>
<evidence type="ECO:0000256" key="1">
    <source>
        <dbReference type="ARBA" id="ARBA00004196"/>
    </source>
</evidence>
<feature type="domain" description="Multidrug resistance protein MdtA-like C-terminal permuted SH3" evidence="4">
    <location>
        <begin position="266"/>
        <end position="322"/>
    </location>
</feature>
<dbReference type="Pfam" id="PF25990">
    <property type="entry name" value="Beta-barrel_YknX"/>
    <property type="match status" value="1"/>
</dbReference>